<evidence type="ECO:0000313" key="1">
    <source>
        <dbReference type="EMBL" id="GCE21561.1"/>
    </source>
</evidence>
<keyword evidence="2" id="KW-1185">Reference proteome</keyword>
<organism evidence="1 2">
    <name type="scientific">Dictyobacter kobayashii</name>
    <dbReference type="NCBI Taxonomy" id="2014872"/>
    <lineage>
        <taxon>Bacteria</taxon>
        <taxon>Bacillati</taxon>
        <taxon>Chloroflexota</taxon>
        <taxon>Ktedonobacteria</taxon>
        <taxon>Ktedonobacterales</taxon>
        <taxon>Dictyobacteraceae</taxon>
        <taxon>Dictyobacter</taxon>
    </lineage>
</organism>
<evidence type="ECO:0000313" key="2">
    <source>
        <dbReference type="Proteomes" id="UP000287188"/>
    </source>
</evidence>
<reference evidence="2" key="1">
    <citation type="submission" date="2018-12" db="EMBL/GenBank/DDBJ databases">
        <title>Tengunoibacter tsumagoiensis gen. nov., sp. nov., Dictyobacter kobayashii sp. nov., D. alpinus sp. nov., and D. joshuensis sp. nov. and description of Dictyobacteraceae fam. nov. within the order Ktedonobacterales isolated from Tengu-no-mugimeshi.</title>
        <authorList>
            <person name="Wang C.M."/>
            <person name="Zheng Y."/>
            <person name="Sakai Y."/>
            <person name="Toyoda A."/>
            <person name="Minakuchi Y."/>
            <person name="Abe K."/>
            <person name="Yokota A."/>
            <person name="Yabe S."/>
        </authorList>
    </citation>
    <scope>NUCLEOTIDE SEQUENCE [LARGE SCALE GENOMIC DNA]</scope>
    <source>
        <strain evidence="2">Uno11</strain>
    </source>
</reference>
<evidence type="ECO:0008006" key="3">
    <source>
        <dbReference type="Google" id="ProtNLM"/>
    </source>
</evidence>
<dbReference type="InterPro" id="IPR009351">
    <property type="entry name" value="AlkZ-like"/>
</dbReference>
<accession>A0A402AR38</accession>
<dbReference type="PANTHER" id="PTHR38479:SF2">
    <property type="entry name" value="WINGED HELIX DNA-BINDING DOMAIN-CONTAINING PROTEIN"/>
    <property type="match status" value="1"/>
</dbReference>
<protein>
    <recommendedName>
        <fullName evidence="3">Winged helix DNA-binding domain-containing protein</fullName>
    </recommendedName>
</protein>
<comment type="caution">
    <text evidence="1">The sequence shown here is derived from an EMBL/GenBank/DDBJ whole genome shotgun (WGS) entry which is preliminary data.</text>
</comment>
<dbReference type="AlphaFoldDB" id="A0A402AR38"/>
<dbReference type="EMBL" id="BIFS01000001">
    <property type="protein sequence ID" value="GCE21561.1"/>
    <property type="molecule type" value="Genomic_DNA"/>
</dbReference>
<dbReference type="Proteomes" id="UP000287188">
    <property type="component" value="Unassembled WGS sequence"/>
</dbReference>
<sequence length="188" mass="20889">MLLDEWVLHPRELSRAEALSEFALRYISSHGPATIQDFAWWTGLTLTEARAGFDAIKSKLQMEKINGQVYWITADAPAPQEYTTSSLHLLPGFDEYLLGYKDRSAVLAVEHAMKIVPGNNGIFLPTIVTAGQITGSWRRTLKKNIISLQLQPFIPADNLHEEAVTAANRYSHFLGLPLSSTTAPLLLT</sequence>
<name>A0A402AR38_9CHLR</name>
<proteinExistence type="predicted"/>
<dbReference type="Pfam" id="PF06224">
    <property type="entry name" value="AlkZ-like"/>
    <property type="match status" value="1"/>
</dbReference>
<gene>
    <name evidence="1" type="ORF">KDK_53610</name>
</gene>
<dbReference type="PANTHER" id="PTHR38479">
    <property type="entry name" value="LMO0824 PROTEIN"/>
    <property type="match status" value="1"/>
</dbReference>